<feature type="region of interest" description="Disordered" evidence="12">
    <location>
        <begin position="2404"/>
        <end position="2432"/>
    </location>
</feature>
<dbReference type="InterPro" id="IPR019786">
    <property type="entry name" value="Zinc_finger_PHD-type_CS"/>
</dbReference>
<dbReference type="SMART" id="SM00298">
    <property type="entry name" value="CHROMO"/>
    <property type="match status" value="2"/>
</dbReference>
<feature type="compositionally biased region" description="Polar residues" evidence="12">
    <location>
        <begin position="2068"/>
        <end position="2086"/>
    </location>
</feature>
<feature type="compositionally biased region" description="Polar residues" evidence="12">
    <location>
        <begin position="2226"/>
        <end position="2235"/>
    </location>
</feature>
<dbReference type="InterPro" id="IPR049730">
    <property type="entry name" value="SNF2/RAD54-like_C"/>
</dbReference>
<dbReference type="InterPro" id="IPR027417">
    <property type="entry name" value="P-loop_NTPase"/>
</dbReference>
<keyword evidence="7" id="KW-0862">Zinc</keyword>
<reference evidence="16 17" key="1">
    <citation type="submission" date="2021-07" db="EMBL/GenBank/DDBJ databases">
        <title>The Aristolochia fimbriata genome: insights into angiosperm evolution, floral development and chemical biosynthesis.</title>
        <authorList>
            <person name="Jiao Y."/>
        </authorList>
    </citation>
    <scope>NUCLEOTIDE SEQUENCE [LARGE SCALE GENOMIC DNA]</scope>
    <source>
        <strain evidence="16">IBCAS-2021</strain>
        <tissue evidence="16">Leaf</tissue>
    </source>
</reference>
<evidence type="ECO:0000256" key="3">
    <source>
        <dbReference type="ARBA" id="ARBA00022737"/>
    </source>
</evidence>
<protein>
    <recommendedName>
        <fullName evidence="18">Helicase protein MOM1</fullName>
    </recommendedName>
</protein>
<feature type="compositionally biased region" description="Polar residues" evidence="12">
    <location>
        <begin position="269"/>
        <end position="285"/>
    </location>
</feature>
<feature type="compositionally biased region" description="Pro residues" evidence="12">
    <location>
        <begin position="2240"/>
        <end position="2261"/>
    </location>
</feature>
<dbReference type="InterPro" id="IPR016197">
    <property type="entry name" value="Chromo-like_dom_sf"/>
</dbReference>
<feature type="region of interest" description="Disordered" evidence="12">
    <location>
        <begin position="366"/>
        <end position="392"/>
    </location>
</feature>
<dbReference type="CDD" id="cd18793">
    <property type="entry name" value="SF2_C_SNF"/>
    <property type="match status" value="1"/>
</dbReference>
<feature type="compositionally biased region" description="Polar residues" evidence="12">
    <location>
        <begin position="81"/>
        <end position="99"/>
    </location>
</feature>
<dbReference type="PROSITE" id="PS50013">
    <property type="entry name" value="CHROMO_2"/>
    <property type="match status" value="1"/>
</dbReference>
<dbReference type="Proteomes" id="UP000825729">
    <property type="component" value="Unassembled WGS sequence"/>
</dbReference>
<dbReference type="Pfam" id="PF00271">
    <property type="entry name" value="Helicase_C"/>
    <property type="match status" value="1"/>
</dbReference>
<evidence type="ECO:0000256" key="1">
    <source>
        <dbReference type="ARBA" id="ARBA00004123"/>
    </source>
</evidence>
<dbReference type="GO" id="GO:0000785">
    <property type="term" value="C:chromatin"/>
    <property type="evidence" value="ECO:0007669"/>
    <property type="project" value="TreeGrafter"/>
</dbReference>
<dbReference type="SMART" id="SM00249">
    <property type="entry name" value="PHD"/>
    <property type="match status" value="1"/>
</dbReference>
<comment type="subcellular location">
    <subcellularLocation>
        <location evidence="1">Nucleus</location>
    </subcellularLocation>
</comment>
<sequence length="2432" mass="269385">MTSVTRSAQRVKNEANGSSKSANSSGRVKDSKTSTASGSAPTDSSTLRRSARETSSKKQQLLSLSSNSKKTDKVEHRAPSTPLSKNKSVHLGTQSTPSPSGRYERWEKRQVLKGSGSRNSDRCSCSSSSRKSDKSSSSSSTKKSQKSYSASAVKKSKKRIDCCADGATTGNGRGKSEEVGGGDASTPLKKKRMNARAYRASLGSKRKKVKQSAPDESSRENGNVLKRDIGDLGSSGLKEAEEGVDDCSSRKDELLKEKHLAEHGEETIEASSSTPRKLAAGNSTNDGDRTEVSTFTRKRKLCSEEVRGSDFSDSQSEDTDRILQVASAEYVVTEKEELETAVDGVKRAKTVCPMQESPANFHVISSTSSEGKSLTAEYEVEEGLTDGQSKKRNQDRLSDVCLACKKPEGIVNGSQVQEVSACNTKRNSEAHQEAEQGNVVTISFQKDKHMSRLSPEDGEGLGAWEKSADAENGPEHAILSLGAAEDTPHQLKEDGKGHGVHDAAGIVRQVGDTIQQEPADGGNNACVKCKLGGKLLCCDRKGCGRRYHLSCLDPSMNDVPFGAWYCLSCIEKKMKFGVHSISDGVESICIINDEGMQNEKKYFVKYRGLSHVHNCWITESQLMQEAPMLLKKRSKEKLMWKKEWTEPQRLLRKRLVISQKDGNMGSDTEKSDSSSYLHEWLVKWKGLGYDEATWELENEAFLSNADARKLMENYEIWRGRARKQSDLSAVNEVKDASLTKLSKLPVVGLSGLDHHLSSINKLLENWQNSQNALLIDEQERITKAILFILALQCHVSRPFLVISTMSTLPHWESEFMHLAPSLNVVVYNGDKSIRKNIQALEFYDESGLVLFEVLLTIPDAIIEDINTFECLGWEAIIVDECHRSRLLKQLSLRLLTAGFKLFLASSQMKDNTSEYLNLLSHLEPDGSELNIKSIDSSAANLSMLKEKVARYVVSEQKSDSSKFVEYWVPVLLSDVQLEQYCRTLVDNTMSLRSCSKNDSVGAIRDMLISLRKCCDHPYLVEPSLQTTLAKGVPEILLDVGINASGKLQLLDKILSEAKKKKLRVVILFQTICGSGGIGDILDDYVRQRFGQDSYERIDSGLVPSKRQHALNIFNNLETGRFVFLLESRACRSTIKLSSVDAVIIFNSDWNPVNDFRALQKIHIDPQTDQLKVLRLYSPFTVEEKTLILANKDTGLESNVQNISHTTSHLLLMWGASYLFDKLDEFHGNKSPSVDSNEFSYDDMVQDIVAALQNDGQSDKSLNVCSFMSKVHQTGAVYTPTNSVLGERKMLVSDEGPPSVFWTKLLDKRFHFWKYLPETSQRPRKKAKYVDNTLEETDADNDELKRKRHKVANSTTVDPISLQPWIEEQKRKAVSGVKDSKIAAAAGAASLTEPLLDSCSPERQPHNGKLGTSTDIEEHHGLKENEHHGLKENEHHGLKENEEHLLPKTLNCSTDSTRNTSEVGEIPMVESESCRKLRDAQKSLHTLLKPEISKLCETLQLPEEVMEMATKFLEYIMNNHHVNREPKSILQAFMIALCWRAASLLKYKVNHKESLLRAKQDMEFECKEEEAESVYEKLRQLKKRFSHQMNLRNDTKLKSLENQASPPNASQAIKLELVASDQQCLAGNARGSPLSNSHSVDSIPLEQESIPPLQTSKPDLDKDGCNLRKVVTNKDIIVQLSNQVEETFSRRKEEILETQKKEILEFKKYKDGLKEKMKKDHELEAIYIKCTYADYSLRLVKLKLLDENFAKKMKELDKHIDSCFRELVLKQYKARQKEESLKALCLVKANCGSVSLDRIPLSKTGFDIKCMGIMEQSEVHNLDRMRRIPVAQSQDVDKVDSGTAELPVPAALPSTSAAPENDNDEMITTQSESVTATAVGRHNQENVDGASLQASSLVDDIPPSQVGRILPSSEVDSVLPSSEVDSVLPSSEVDSVLPSSEVDNLPPSSRVENIPSSSQVENSPPSQVDNIPPSSQVENIYPSLVEPSNGSCPNDPVLSHEVPSGEPNQPPTSAAVVENAVVHIPEVTSSQMCSSSTSIPQRIEAFQVNDSLVMINELQQNYEASCSSEQITAQRQRPNTCSPSPDEQLNHSERQAIAGGSRRIGSLPDPTILPGPSTRSPLIHPSASGRPLLLHPDPLQNELAKIGSQKDLATRMHEEEKSQLRLQCEKEVEEIRRKYNGLVQEVEMRLNQRLLVLDSQYNKVHMNRILAGVCKFKFDPKRPVHSRQGTPSSTSTQQFPRPFPQPPVSQTAQPPPRTPAPAPLQVHNTSALFSGNLGSSHYSPGVPRAFPQGGAEVRAPPPHLLSHRPPTFPSPGQGHLPMSSSSASQHMLSSSAQLHPSYPSSGPIGTNVIDHPGIFLPNRSSALELLKDIDSRARLNRVQPPLAVNTGATLDALLMSEFSQVRRPRPPAADANDAAAAPDDVICLSDDDE</sequence>
<evidence type="ECO:0000313" key="17">
    <source>
        <dbReference type="Proteomes" id="UP000825729"/>
    </source>
</evidence>
<comment type="caution">
    <text evidence="16">The sequence shown here is derived from an EMBL/GenBank/DDBJ whole genome shotgun (WGS) entry which is preliminary data.</text>
</comment>
<feature type="region of interest" description="Disordered" evidence="12">
    <location>
        <begin position="2282"/>
        <end position="2348"/>
    </location>
</feature>
<dbReference type="Gene3D" id="3.40.50.10810">
    <property type="entry name" value="Tandem AAA-ATPase domain"/>
    <property type="match status" value="1"/>
</dbReference>
<evidence type="ECO:0000259" key="13">
    <source>
        <dbReference type="PROSITE" id="PS50013"/>
    </source>
</evidence>
<dbReference type="InterPro" id="IPR013083">
    <property type="entry name" value="Znf_RING/FYVE/PHD"/>
</dbReference>
<dbReference type="GO" id="GO:0140658">
    <property type="term" value="F:ATP-dependent chromatin remodeler activity"/>
    <property type="evidence" value="ECO:0007669"/>
    <property type="project" value="TreeGrafter"/>
</dbReference>
<feature type="domain" description="Chromo" evidence="13">
    <location>
        <begin position="645"/>
        <end position="726"/>
    </location>
</feature>
<dbReference type="InterPro" id="IPR000330">
    <property type="entry name" value="SNF2_N"/>
</dbReference>
<evidence type="ECO:0008006" key="18">
    <source>
        <dbReference type="Google" id="ProtNLM"/>
    </source>
</evidence>
<evidence type="ECO:0000259" key="14">
    <source>
        <dbReference type="PROSITE" id="PS50016"/>
    </source>
</evidence>
<evidence type="ECO:0000256" key="6">
    <source>
        <dbReference type="ARBA" id="ARBA00022801"/>
    </source>
</evidence>
<evidence type="ECO:0000256" key="8">
    <source>
        <dbReference type="ARBA" id="ARBA00022840"/>
    </source>
</evidence>
<dbReference type="InterPro" id="IPR001965">
    <property type="entry name" value="Znf_PHD"/>
</dbReference>
<evidence type="ECO:0000259" key="15">
    <source>
        <dbReference type="PROSITE" id="PS51194"/>
    </source>
</evidence>
<feature type="compositionally biased region" description="Basic and acidic residues" evidence="12">
    <location>
        <begin position="69"/>
        <end position="78"/>
    </location>
</feature>
<dbReference type="Pfam" id="PF00628">
    <property type="entry name" value="PHD"/>
    <property type="match status" value="1"/>
</dbReference>
<dbReference type="InterPro" id="IPR019787">
    <property type="entry name" value="Znf_PHD-finger"/>
</dbReference>
<gene>
    <name evidence="16" type="ORF">H6P81_011766</name>
</gene>
<feature type="domain" description="Helicase C-terminal" evidence="15">
    <location>
        <begin position="1049"/>
        <end position="1210"/>
    </location>
</feature>
<dbReference type="GO" id="GO:0003682">
    <property type="term" value="F:chromatin binding"/>
    <property type="evidence" value="ECO:0007669"/>
    <property type="project" value="TreeGrafter"/>
</dbReference>
<feature type="region of interest" description="Disordered" evidence="12">
    <location>
        <begin position="1"/>
        <end position="293"/>
    </location>
</feature>
<evidence type="ECO:0000313" key="16">
    <source>
        <dbReference type="EMBL" id="KAG9445638.1"/>
    </source>
</evidence>
<proteinExistence type="predicted"/>
<feature type="coiled-coil region" evidence="11">
    <location>
        <begin position="1551"/>
        <end position="1583"/>
    </location>
</feature>
<keyword evidence="4" id="KW-0547">Nucleotide-binding</keyword>
<dbReference type="EMBL" id="JAINDJ010000005">
    <property type="protein sequence ID" value="KAG9445638.1"/>
    <property type="molecule type" value="Genomic_DNA"/>
</dbReference>
<dbReference type="Gene3D" id="3.30.40.10">
    <property type="entry name" value="Zinc/RING finger domain, C3HC4 (zinc finger)"/>
    <property type="match status" value="1"/>
</dbReference>
<dbReference type="GO" id="GO:0003677">
    <property type="term" value="F:DNA binding"/>
    <property type="evidence" value="ECO:0007669"/>
    <property type="project" value="TreeGrafter"/>
</dbReference>
<keyword evidence="2" id="KW-0479">Metal-binding</keyword>
<dbReference type="InterPro" id="IPR011011">
    <property type="entry name" value="Znf_FYVE_PHD"/>
</dbReference>
<keyword evidence="5 10" id="KW-0863">Zinc-finger</keyword>
<evidence type="ECO:0000256" key="10">
    <source>
        <dbReference type="PROSITE-ProRule" id="PRU00146"/>
    </source>
</evidence>
<feature type="compositionally biased region" description="Polar residues" evidence="12">
    <location>
        <begin position="1918"/>
        <end position="1977"/>
    </location>
</feature>
<feature type="compositionally biased region" description="Basic and acidic residues" evidence="12">
    <location>
        <begin position="247"/>
        <end position="266"/>
    </location>
</feature>
<dbReference type="PANTHER" id="PTHR45623:SF13">
    <property type="entry name" value="HELICASE PROTEIN MOM1"/>
    <property type="match status" value="1"/>
</dbReference>
<dbReference type="GO" id="GO:0008270">
    <property type="term" value="F:zinc ion binding"/>
    <property type="evidence" value="ECO:0007669"/>
    <property type="project" value="UniProtKB-KW"/>
</dbReference>
<keyword evidence="6" id="KW-0378">Hydrolase</keyword>
<feature type="region of interest" description="Disordered" evidence="12">
    <location>
        <begin position="1394"/>
        <end position="1413"/>
    </location>
</feature>
<feature type="region of interest" description="Disordered" evidence="12">
    <location>
        <begin position="2219"/>
        <end position="2263"/>
    </location>
</feature>
<evidence type="ECO:0000256" key="4">
    <source>
        <dbReference type="ARBA" id="ARBA00022741"/>
    </source>
</evidence>
<feature type="compositionally biased region" description="Polar residues" evidence="12">
    <location>
        <begin position="1"/>
        <end position="10"/>
    </location>
</feature>
<dbReference type="PROSITE" id="PS51194">
    <property type="entry name" value="HELICASE_CTER"/>
    <property type="match status" value="1"/>
</dbReference>
<dbReference type="Gene3D" id="6.10.250.1310">
    <property type="match status" value="1"/>
</dbReference>
<feature type="compositionally biased region" description="Low complexity" evidence="12">
    <location>
        <begin position="115"/>
        <end position="153"/>
    </location>
</feature>
<keyword evidence="11" id="KW-0175">Coiled coil</keyword>
<dbReference type="GO" id="GO:0005634">
    <property type="term" value="C:nucleus"/>
    <property type="evidence" value="ECO:0007669"/>
    <property type="project" value="UniProtKB-SubCell"/>
</dbReference>
<dbReference type="InterPro" id="IPR038718">
    <property type="entry name" value="SNF2-like_sf"/>
</dbReference>
<keyword evidence="8" id="KW-0067">ATP-binding</keyword>
<dbReference type="SUPFAM" id="SSF57903">
    <property type="entry name" value="FYVE/PHD zinc finger"/>
    <property type="match status" value="1"/>
</dbReference>
<feature type="compositionally biased region" description="Low complexity" evidence="12">
    <location>
        <begin position="57"/>
        <end position="68"/>
    </location>
</feature>
<dbReference type="Gene3D" id="3.40.50.300">
    <property type="entry name" value="P-loop containing nucleotide triphosphate hydrolases"/>
    <property type="match status" value="1"/>
</dbReference>
<keyword evidence="9" id="KW-0539">Nucleus</keyword>
<feature type="compositionally biased region" description="Gly residues" evidence="12">
    <location>
        <begin position="169"/>
        <end position="183"/>
    </location>
</feature>
<dbReference type="InterPro" id="IPR056882">
    <property type="entry name" value="MOM1_dom"/>
</dbReference>
<dbReference type="GO" id="GO:0016887">
    <property type="term" value="F:ATP hydrolysis activity"/>
    <property type="evidence" value="ECO:0007669"/>
    <property type="project" value="TreeGrafter"/>
</dbReference>
<dbReference type="InterPro" id="IPR023780">
    <property type="entry name" value="Chromo_domain"/>
</dbReference>
<dbReference type="InterPro" id="IPR000953">
    <property type="entry name" value="Chromo/chromo_shadow_dom"/>
</dbReference>
<dbReference type="InterPro" id="IPR001650">
    <property type="entry name" value="Helicase_C-like"/>
</dbReference>
<name>A0AAV7EEI4_ARIFI</name>
<dbReference type="PANTHER" id="PTHR45623">
    <property type="entry name" value="CHROMODOMAIN-HELICASE-DNA-BINDING PROTEIN 3-RELATED-RELATED"/>
    <property type="match status" value="1"/>
</dbReference>
<dbReference type="Pfam" id="PF00176">
    <property type="entry name" value="SNF2-rel_dom"/>
    <property type="match status" value="1"/>
</dbReference>
<keyword evidence="3" id="KW-0677">Repeat</keyword>
<evidence type="ECO:0000256" key="5">
    <source>
        <dbReference type="ARBA" id="ARBA00022771"/>
    </source>
</evidence>
<organism evidence="16 17">
    <name type="scientific">Aristolochia fimbriata</name>
    <name type="common">White veined hardy Dutchman's pipe vine</name>
    <dbReference type="NCBI Taxonomy" id="158543"/>
    <lineage>
        <taxon>Eukaryota</taxon>
        <taxon>Viridiplantae</taxon>
        <taxon>Streptophyta</taxon>
        <taxon>Embryophyta</taxon>
        <taxon>Tracheophyta</taxon>
        <taxon>Spermatophyta</taxon>
        <taxon>Magnoliopsida</taxon>
        <taxon>Magnoliidae</taxon>
        <taxon>Piperales</taxon>
        <taxon>Aristolochiaceae</taxon>
        <taxon>Aristolochia</taxon>
    </lineage>
</organism>
<dbReference type="GO" id="GO:0042393">
    <property type="term" value="F:histone binding"/>
    <property type="evidence" value="ECO:0007669"/>
    <property type="project" value="TreeGrafter"/>
</dbReference>
<dbReference type="Gene3D" id="2.40.50.40">
    <property type="match status" value="2"/>
</dbReference>
<feature type="compositionally biased region" description="Low complexity" evidence="12">
    <location>
        <begin position="14"/>
        <end position="26"/>
    </location>
</feature>
<dbReference type="SUPFAM" id="SSF52540">
    <property type="entry name" value="P-loop containing nucleoside triphosphate hydrolases"/>
    <property type="match status" value="2"/>
</dbReference>
<evidence type="ECO:0000256" key="7">
    <source>
        <dbReference type="ARBA" id="ARBA00022833"/>
    </source>
</evidence>
<dbReference type="Pfam" id="PF00385">
    <property type="entry name" value="Chromo"/>
    <property type="match status" value="1"/>
</dbReference>
<evidence type="ECO:0000256" key="12">
    <source>
        <dbReference type="SAM" id="MobiDB-lite"/>
    </source>
</evidence>
<evidence type="ECO:0000256" key="11">
    <source>
        <dbReference type="SAM" id="Coils"/>
    </source>
</evidence>
<dbReference type="Pfam" id="PF25029">
    <property type="entry name" value="MOM1"/>
    <property type="match status" value="1"/>
</dbReference>
<dbReference type="GO" id="GO:0005524">
    <property type="term" value="F:ATP binding"/>
    <property type="evidence" value="ECO:0007669"/>
    <property type="project" value="UniProtKB-KW"/>
</dbReference>
<dbReference type="PROSITE" id="PS01359">
    <property type="entry name" value="ZF_PHD_1"/>
    <property type="match status" value="1"/>
</dbReference>
<feature type="compositionally biased region" description="Polar residues" evidence="12">
    <location>
        <begin position="33"/>
        <end position="48"/>
    </location>
</feature>
<feature type="region of interest" description="Disordered" evidence="12">
    <location>
        <begin position="1912"/>
        <end position="2011"/>
    </location>
</feature>
<evidence type="ECO:0000256" key="9">
    <source>
        <dbReference type="ARBA" id="ARBA00023242"/>
    </source>
</evidence>
<dbReference type="SUPFAM" id="SSF54160">
    <property type="entry name" value="Chromo domain-like"/>
    <property type="match status" value="2"/>
</dbReference>
<dbReference type="PROSITE" id="PS50016">
    <property type="entry name" value="ZF_PHD_2"/>
    <property type="match status" value="1"/>
</dbReference>
<accession>A0AAV7EEI4</accession>
<feature type="compositionally biased region" description="Low complexity" evidence="12">
    <location>
        <begin position="2321"/>
        <end position="2338"/>
    </location>
</feature>
<feature type="compositionally biased region" description="Low complexity" evidence="12">
    <location>
        <begin position="2411"/>
        <end position="2423"/>
    </location>
</feature>
<feature type="region of interest" description="Disordered" evidence="12">
    <location>
        <begin position="2068"/>
        <end position="2126"/>
    </location>
</feature>
<keyword evidence="17" id="KW-1185">Reference proteome</keyword>
<evidence type="ECO:0000256" key="2">
    <source>
        <dbReference type="ARBA" id="ARBA00022723"/>
    </source>
</evidence>
<feature type="domain" description="PHD-type" evidence="14">
    <location>
        <begin position="523"/>
        <end position="572"/>
    </location>
</feature>